<dbReference type="AlphaFoldDB" id="A0A844AV37"/>
<comment type="function">
    <text evidence="1 11">Involved in lipopolysaccharide (LPS) biosynthesis. Catalyzes the transfer of 3-deoxy-D-manno-octulosonate (Kdo) residue(s) from CMP-Kdo to lipid IV(A), the tetraacyldisaccharide-1,4'-bisphosphate precursor of lipid A.</text>
</comment>
<dbReference type="PANTHER" id="PTHR42755">
    <property type="entry name" value="3-DEOXY-MANNO-OCTULOSONATE CYTIDYLYLTRANSFERASE"/>
    <property type="match status" value="1"/>
</dbReference>
<organism evidence="13 14">
    <name type="scientific">Tritonibacter aquimaris</name>
    <dbReference type="NCBI Taxonomy" id="2663379"/>
    <lineage>
        <taxon>Bacteria</taxon>
        <taxon>Pseudomonadati</taxon>
        <taxon>Pseudomonadota</taxon>
        <taxon>Alphaproteobacteria</taxon>
        <taxon>Rhodobacterales</taxon>
        <taxon>Paracoccaceae</taxon>
        <taxon>Tritonibacter</taxon>
    </lineage>
</organism>
<evidence type="ECO:0000256" key="2">
    <source>
        <dbReference type="ARBA" id="ARBA00004713"/>
    </source>
</evidence>
<dbReference type="GO" id="GO:0009245">
    <property type="term" value="P:lipid A biosynthetic process"/>
    <property type="evidence" value="ECO:0007669"/>
    <property type="project" value="TreeGrafter"/>
</dbReference>
<evidence type="ECO:0000313" key="13">
    <source>
        <dbReference type="EMBL" id="MQY41076.1"/>
    </source>
</evidence>
<comment type="similarity">
    <text evidence="3">Belongs to the glycosyltransferase group 1 family. Glycosyltransferase 30 subfamily.</text>
</comment>
<feature type="site" description="Transition state stabilizer" evidence="10">
    <location>
        <position position="141"/>
    </location>
</feature>
<comment type="pathway">
    <text evidence="2 11">Bacterial outer membrane biogenesis; LPS core biosynthesis.</text>
</comment>
<name>A0A844AV37_9RHOB</name>
<evidence type="ECO:0000256" key="10">
    <source>
        <dbReference type="PIRSR" id="PIRSR639901-2"/>
    </source>
</evidence>
<keyword evidence="14" id="KW-1185">Reference proteome</keyword>
<dbReference type="Proteomes" id="UP000436694">
    <property type="component" value="Unassembled WGS sequence"/>
</dbReference>
<gene>
    <name evidence="13" type="ORF">GG681_00330</name>
</gene>
<protein>
    <recommendedName>
        <fullName evidence="5 11">3-deoxy-D-manno-octulosonic acid transferase</fullName>
        <shortName evidence="11">Kdo transferase</shortName>
        <ecNumber evidence="4 11">2.4.99.12</ecNumber>
    </recommendedName>
    <alternativeName>
        <fullName evidence="7 11">Lipid IV(A) 3-deoxy-D-manno-octulosonic acid transferase</fullName>
    </alternativeName>
</protein>
<evidence type="ECO:0000256" key="5">
    <source>
        <dbReference type="ARBA" id="ARBA00019077"/>
    </source>
</evidence>
<feature type="domain" description="3-deoxy-D-manno-octulosonic-acid transferase N-terminal" evidence="12">
    <location>
        <begin position="44"/>
        <end position="220"/>
    </location>
</feature>
<dbReference type="InterPro" id="IPR039901">
    <property type="entry name" value="Kdotransferase"/>
</dbReference>
<dbReference type="FunFam" id="3.40.50.2000:FF:000032">
    <property type="entry name" value="3-deoxy-D-manno-octulosonic acid transferase"/>
    <property type="match status" value="1"/>
</dbReference>
<comment type="caution">
    <text evidence="13">The sequence shown here is derived from an EMBL/GenBank/DDBJ whole genome shotgun (WGS) entry which is preliminary data.</text>
</comment>
<comment type="catalytic activity">
    <reaction evidence="8 11">
        <text>lipid IVA (E. coli) + CMP-3-deoxy-beta-D-manno-octulosonate = alpha-Kdo-(2-&gt;6)-lipid IVA (E. coli) + CMP + H(+)</text>
        <dbReference type="Rhea" id="RHEA:28066"/>
        <dbReference type="ChEBI" id="CHEBI:15378"/>
        <dbReference type="ChEBI" id="CHEBI:58603"/>
        <dbReference type="ChEBI" id="CHEBI:60364"/>
        <dbReference type="ChEBI" id="CHEBI:60377"/>
        <dbReference type="ChEBI" id="CHEBI:85987"/>
        <dbReference type="EC" id="2.4.99.12"/>
    </reaction>
</comment>
<dbReference type="Gene3D" id="3.40.50.11720">
    <property type="entry name" value="3-Deoxy-D-manno-octulosonic-acid transferase, N-terminal domain"/>
    <property type="match status" value="1"/>
</dbReference>
<keyword evidence="11" id="KW-0472">Membrane</keyword>
<evidence type="ECO:0000256" key="1">
    <source>
        <dbReference type="ARBA" id="ARBA00003394"/>
    </source>
</evidence>
<evidence type="ECO:0000256" key="9">
    <source>
        <dbReference type="PIRSR" id="PIRSR639901-1"/>
    </source>
</evidence>
<keyword evidence="11" id="KW-1003">Cell membrane</keyword>
<dbReference type="UniPathway" id="UPA00958"/>
<dbReference type="SUPFAM" id="SSF53756">
    <property type="entry name" value="UDP-Glycosyltransferase/glycogen phosphorylase"/>
    <property type="match status" value="1"/>
</dbReference>
<feature type="site" description="Transition state stabilizer" evidence="10">
    <location>
        <position position="219"/>
    </location>
</feature>
<reference evidence="13 14" key="1">
    <citation type="submission" date="2019-10" db="EMBL/GenBank/DDBJ databases">
        <title>Epibacterium sp. nov., isolated from seawater.</title>
        <authorList>
            <person name="Zhang X."/>
            <person name="Li N."/>
        </authorList>
    </citation>
    <scope>NUCLEOTIDE SEQUENCE [LARGE SCALE GENOMIC DNA]</scope>
    <source>
        <strain evidence="13 14">SM1969</strain>
    </source>
</reference>
<keyword evidence="6 11" id="KW-0808">Transferase</keyword>
<evidence type="ECO:0000256" key="3">
    <source>
        <dbReference type="ARBA" id="ARBA00006380"/>
    </source>
</evidence>
<dbReference type="GO" id="GO:0043842">
    <property type="term" value="F:Kdo transferase activity"/>
    <property type="evidence" value="ECO:0007669"/>
    <property type="project" value="UniProtKB-EC"/>
</dbReference>
<dbReference type="EMBL" id="WIXK01000001">
    <property type="protein sequence ID" value="MQY41076.1"/>
    <property type="molecule type" value="Genomic_DNA"/>
</dbReference>
<dbReference type="EC" id="2.4.99.12" evidence="4 11"/>
<evidence type="ECO:0000256" key="6">
    <source>
        <dbReference type="ARBA" id="ARBA00022679"/>
    </source>
</evidence>
<sequence>MSAERTSNPTPLFHLYGAAVRLIAPLALRKVVSKLRSYGVAENRLSERKGVASLPRPTGRLIWFHAASVGESLSILTLVNHLGAQDDTLEFLITSGTPTSAELIEQRMPPRCRHQFPPLDTPAFVQRFLDHWQPDLAVLVESELWPNLIVQTRATGCPLVLLNARLSAKSVAGWQKRPRTAEFLLSQFTLFLTQNQTTADNLKAIGAPDARIKPGSNLKALAAPPPVNPELVEQVRTALNGRPAWVASSTHKGEEEIILAAHDQLLYSHPDLCLILVPRHPERGDAVEALIAEANQNYNRRSRGALPQPDAKIYLADTLGETGSWYALCPRVFLGGSLQKIGGHNPFEPAHHGCAVTTGPGYFNFAETFDEMIADGAASKIKNAETLARQIDLWLRDEVALKQAQTAARAFISRQSDLLEQTADLLLEQLQHEET</sequence>
<feature type="active site" description="Proton acceptor" evidence="9">
    <location>
        <position position="71"/>
    </location>
</feature>
<dbReference type="InterPro" id="IPR038107">
    <property type="entry name" value="Glycos_transf_N_sf"/>
</dbReference>
<dbReference type="Gene3D" id="3.40.50.2000">
    <property type="entry name" value="Glycogen Phosphorylase B"/>
    <property type="match status" value="1"/>
</dbReference>
<evidence type="ECO:0000256" key="7">
    <source>
        <dbReference type="ARBA" id="ARBA00031445"/>
    </source>
</evidence>
<evidence type="ECO:0000256" key="11">
    <source>
        <dbReference type="RuleBase" id="RU365103"/>
    </source>
</evidence>
<dbReference type="GO" id="GO:0009244">
    <property type="term" value="P:lipopolysaccharide core region biosynthetic process"/>
    <property type="evidence" value="ECO:0007669"/>
    <property type="project" value="UniProtKB-UniRule"/>
</dbReference>
<proteinExistence type="inferred from homology"/>
<evidence type="ECO:0000256" key="4">
    <source>
        <dbReference type="ARBA" id="ARBA00012621"/>
    </source>
</evidence>
<dbReference type="Pfam" id="PF04413">
    <property type="entry name" value="Glycos_transf_N"/>
    <property type="match status" value="1"/>
</dbReference>
<evidence type="ECO:0000313" key="14">
    <source>
        <dbReference type="Proteomes" id="UP000436694"/>
    </source>
</evidence>
<accession>A0A844AV37</accession>
<keyword evidence="11" id="KW-0448">Lipopolysaccharide biosynthesis</keyword>
<dbReference type="InterPro" id="IPR007507">
    <property type="entry name" value="Glycos_transf_N"/>
</dbReference>
<dbReference type="GO" id="GO:0005886">
    <property type="term" value="C:plasma membrane"/>
    <property type="evidence" value="ECO:0007669"/>
    <property type="project" value="UniProtKB-SubCell"/>
</dbReference>
<dbReference type="RefSeq" id="WP_153543942.1">
    <property type="nucleotide sequence ID" value="NZ_WIXK01000001.1"/>
</dbReference>
<evidence type="ECO:0000256" key="8">
    <source>
        <dbReference type="ARBA" id="ARBA00049183"/>
    </source>
</evidence>
<dbReference type="PANTHER" id="PTHR42755:SF1">
    <property type="entry name" value="3-DEOXY-D-MANNO-OCTULOSONIC ACID TRANSFERASE, MITOCHONDRIAL-RELATED"/>
    <property type="match status" value="1"/>
</dbReference>
<evidence type="ECO:0000259" key="12">
    <source>
        <dbReference type="Pfam" id="PF04413"/>
    </source>
</evidence>
<comment type="subcellular location">
    <subcellularLocation>
        <location evidence="11">Cell membrane</location>
    </subcellularLocation>
</comment>